<dbReference type="SUPFAM" id="SSF89372">
    <property type="entry name" value="Fucose-specific lectin"/>
    <property type="match status" value="1"/>
</dbReference>
<keyword evidence="2" id="KW-0472">Membrane</keyword>
<protein>
    <recommendedName>
        <fullName evidence="6">Fucose-specific lectin</fullName>
    </recommendedName>
</protein>
<feature type="compositionally biased region" description="Polar residues" evidence="1">
    <location>
        <begin position="457"/>
        <end position="471"/>
    </location>
</feature>
<keyword evidence="5" id="KW-1185">Reference proteome</keyword>
<dbReference type="Proteomes" id="UP000070501">
    <property type="component" value="Unassembled WGS sequence"/>
</dbReference>
<evidence type="ECO:0008006" key="6">
    <source>
        <dbReference type="Google" id="ProtNLM"/>
    </source>
</evidence>
<feature type="signal peptide" evidence="3">
    <location>
        <begin position="1"/>
        <end position="18"/>
    </location>
</feature>
<evidence type="ECO:0000256" key="3">
    <source>
        <dbReference type="SAM" id="SignalP"/>
    </source>
</evidence>
<sequence>MLSRRLALGLLAATTASAGRLAAWWTNDYGPALLMQDDASGGLRYSLCNSRGTPIFPNDTSIVAPLLSFPPKKGTALAAGGWYDTRSIFASIFYFSERDEVVNSMLKCDQKTGRWTNTGDWVISEGAPTPANNSDLNVALLGEKDGYRVLYNGQDGAVHVLAYNNNGAWRYSNVAYNDSSSANVIASVYPPADLNITLLVPRDDKNLGLARFYGDNTWRIESFPRPLKQLSNQTITNNTNPANLQLNATFIPNYSLPAWDGKPKSMVMAEDSKWTRSVFYVGNDSQLYQVGNLNYKWLLFDRQDSTAWPRSDNGFLAIANDFKSDSLRLFYMSDGKLIQANGDKGNWKAAQALPSFNATADTSNNSTANPNTGNSELSSGAKAGIGVGVTLGVLAIVGIIVAVLLLKRRQKKKQEAEAAAAATAAQHGNELGGEMKSPATTYTATTYTPTELHSDHTGTTASYSNYQQGYNPNQVYHELPAQPRHAEMMGEGHYKEAP</sequence>
<accession>A0A136J951</accession>
<dbReference type="OrthoDB" id="4696326at2759"/>
<dbReference type="AlphaFoldDB" id="A0A136J951"/>
<evidence type="ECO:0000313" key="4">
    <source>
        <dbReference type="EMBL" id="KXJ93697.1"/>
    </source>
</evidence>
<evidence type="ECO:0000256" key="1">
    <source>
        <dbReference type="SAM" id="MobiDB-lite"/>
    </source>
</evidence>
<dbReference type="InParanoid" id="A0A136J951"/>
<evidence type="ECO:0000256" key="2">
    <source>
        <dbReference type="SAM" id="Phobius"/>
    </source>
</evidence>
<dbReference type="Gene3D" id="2.120.10.70">
    <property type="entry name" value="Fucose-specific lectin"/>
    <property type="match status" value="1"/>
</dbReference>
<proteinExistence type="predicted"/>
<keyword evidence="2" id="KW-0812">Transmembrane</keyword>
<organism evidence="4 5">
    <name type="scientific">Microdochium bolleyi</name>
    <dbReference type="NCBI Taxonomy" id="196109"/>
    <lineage>
        <taxon>Eukaryota</taxon>
        <taxon>Fungi</taxon>
        <taxon>Dikarya</taxon>
        <taxon>Ascomycota</taxon>
        <taxon>Pezizomycotina</taxon>
        <taxon>Sordariomycetes</taxon>
        <taxon>Xylariomycetidae</taxon>
        <taxon>Xylariales</taxon>
        <taxon>Microdochiaceae</taxon>
        <taxon>Microdochium</taxon>
    </lineage>
</organism>
<dbReference type="EMBL" id="KQ964247">
    <property type="protein sequence ID" value="KXJ93697.1"/>
    <property type="molecule type" value="Genomic_DNA"/>
</dbReference>
<keyword evidence="2" id="KW-1133">Transmembrane helix</keyword>
<keyword evidence="3" id="KW-0732">Signal</keyword>
<gene>
    <name evidence="4" type="ORF">Micbo1qcDRAFT_158552</name>
</gene>
<feature type="chain" id="PRO_5007293592" description="Fucose-specific lectin" evidence="3">
    <location>
        <begin position="19"/>
        <end position="498"/>
    </location>
</feature>
<feature type="transmembrane region" description="Helical" evidence="2">
    <location>
        <begin position="383"/>
        <end position="406"/>
    </location>
</feature>
<name>A0A136J951_9PEZI</name>
<feature type="region of interest" description="Disordered" evidence="1">
    <location>
        <begin position="449"/>
        <end position="471"/>
    </location>
</feature>
<reference evidence="5" key="1">
    <citation type="submission" date="2016-02" db="EMBL/GenBank/DDBJ databases">
        <title>Draft genome sequence of Microdochium bolleyi, a fungal endophyte of beachgrass.</title>
        <authorList>
            <consortium name="DOE Joint Genome Institute"/>
            <person name="David A.S."/>
            <person name="May G."/>
            <person name="Haridas S."/>
            <person name="Lim J."/>
            <person name="Wang M."/>
            <person name="Labutti K."/>
            <person name="Lipzen A."/>
            <person name="Barry K."/>
            <person name="Grigoriev I.V."/>
        </authorList>
    </citation>
    <scope>NUCLEOTIDE SEQUENCE [LARGE SCALE GENOMIC DNA]</scope>
    <source>
        <strain evidence="5">J235TASD1</strain>
    </source>
</reference>
<evidence type="ECO:0000313" key="5">
    <source>
        <dbReference type="Proteomes" id="UP000070501"/>
    </source>
</evidence>